<dbReference type="Pfam" id="PF09994">
    <property type="entry name" value="T6SS_Tle1-like_cat"/>
    <property type="match status" value="2"/>
</dbReference>
<dbReference type="InterPro" id="IPR029058">
    <property type="entry name" value="AB_hydrolase_fold"/>
</dbReference>
<keyword evidence="3" id="KW-1185">Reference proteome</keyword>
<organism evidence="2 3">
    <name type="scientific">Bipolaris victoriae (strain FI3)</name>
    <name type="common">Victoria blight of oats agent</name>
    <name type="synonym">Cochliobolus victoriae</name>
    <dbReference type="NCBI Taxonomy" id="930091"/>
    <lineage>
        <taxon>Eukaryota</taxon>
        <taxon>Fungi</taxon>
        <taxon>Dikarya</taxon>
        <taxon>Ascomycota</taxon>
        <taxon>Pezizomycotina</taxon>
        <taxon>Dothideomycetes</taxon>
        <taxon>Pleosporomycetidae</taxon>
        <taxon>Pleosporales</taxon>
        <taxon>Pleosporineae</taxon>
        <taxon>Pleosporaceae</taxon>
        <taxon>Bipolaris</taxon>
    </lineage>
</organism>
<accession>W7DQJ8</accession>
<proteinExistence type="predicted"/>
<reference evidence="2 3" key="1">
    <citation type="journal article" date="2013" name="PLoS Genet.">
        <title>Comparative genome structure, secondary metabolite, and effector coding capacity across Cochliobolus pathogens.</title>
        <authorList>
            <person name="Condon B.J."/>
            <person name="Leng Y."/>
            <person name="Wu D."/>
            <person name="Bushley K.E."/>
            <person name="Ohm R.A."/>
            <person name="Otillar R."/>
            <person name="Martin J."/>
            <person name="Schackwitz W."/>
            <person name="Grimwood J."/>
            <person name="MohdZainudin N."/>
            <person name="Xue C."/>
            <person name="Wang R."/>
            <person name="Manning V.A."/>
            <person name="Dhillon B."/>
            <person name="Tu Z.J."/>
            <person name="Steffenson B.J."/>
            <person name="Salamov A."/>
            <person name="Sun H."/>
            <person name="Lowry S."/>
            <person name="LaButti K."/>
            <person name="Han J."/>
            <person name="Copeland A."/>
            <person name="Lindquist E."/>
            <person name="Barry K."/>
            <person name="Schmutz J."/>
            <person name="Baker S.E."/>
            <person name="Ciuffetti L.M."/>
            <person name="Grigoriev I.V."/>
            <person name="Zhong S."/>
            <person name="Turgeon B.G."/>
        </authorList>
    </citation>
    <scope>NUCLEOTIDE SEQUENCE [LARGE SCALE GENOMIC DNA]</scope>
    <source>
        <strain evidence="2 3">FI3</strain>
    </source>
</reference>
<evidence type="ECO:0000313" key="3">
    <source>
        <dbReference type="Proteomes" id="UP000054337"/>
    </source>
</evidence>
<dbReference type="AlphaFoldDB" id="W7DQJ8"/>
<dbReference type="RefSeq" id="XP_014550082.1">
    <property type="nucleotide sequence ID" value="XM_014694596.1"/>
</dbReference>
<evidence type="ECO:0000259" key="1">
    <source>
        <dbReference type="Pfam" id="PF09994"/>
    </source>
</evidence>
<feature type="non-terminal residue" evidence="2">
    <location>
        <position position="1"/>
    </location>
</feature>
<dbReference type="HOGENOM" id="CLU_1242678_0_0_1"/>
<protein>
    <recommendedName>
        <fullName evidence="1">T6SS Phospholipase effector Tle1-like catalytic domain-containing protein</fullName>
    </recommendedName>
</protein>
<dbReference type="PANTHER" id="PTHR33840">
    <property type="match status" value="1"/>
</dbReference>
<feature type="domain" description="T6SS Phospholipase effector Tle1-like catalytic" evidence="1">
    <location>
        <begin position="152"/>
        <end position="231"/>
    </location>
</feature>
<dbReference type="OrthoDB" id="3162439at2759"/>
<dbReference type="PANTHER" id="PTHR33840:SF1">
    <property type="entry name" value="TLE1 PHOSPHOLIPASE DOMAIN-CONTAINING PROTEIN"/>
    <property type="match status" value="1"/>
</dbReference>
<dbReference type="Proteomes" id="UP000054337">
    <property type="component" value="Unassembled WGS sequence"/>
</dbReference>
<gene>
    <name evidence="2" type="ORF">COCVIDRAFT_64698</name>
</gene>
<dbReference type="EMBL" id="KI968974">
    <property type="protein sequence ID" value="EUN20508.1"/>
    <property type="molecule type" value="Genomic_DNA"/>
</dbReference>
<dbReference type="InterPro" id="IPR018712">
    <property type="entry name" value="Tle1-like_cat"/>
</dbReference>
<sequence length="233" mass="25861">PSTSGQESHPHKRLIVCCDGTWNSGDLEGKALTNVAKIARCISDKDDWKPKGQDGITRESRKTYIQIVHYQPGVGLGTGKVSNTWDAMTGRGLSKAIRSAYTFICLNWSSQDDQIVLIGFSRGAFTVRCVAQLIEEVGFAIGFPMAAHLPQLPRRKYCTVDDVVPRKIKFAVQALALDERRRHFKPMVWSPLEDGASQTLKQRWFTGNHSDIGGGNKDMTLANITLAWMIGQL</sequence>
<evidence type="ECO:0000313" key="2">
    <source>
        <dbReference type="EMBL" id="EUN20508.1"/>
    </source>
</evidence>
<dbReference type="SUPFAM" id="SSF53474">
    <property type="entry name" value="alpha/beta-Hydrolases"/>
    <property type="match status" value="1"/>
</dbReference>
<feature type="non-terminal residue" evidence="2">
    <location>
        <position position="233"/>
    </location>
</feature>
<dbReference type="GeneID" id="26257745"/>
<name>W7DQJ8_BIPV3</name>
<feature type="domain" description="T6SS Phospholipase effector Tle1-like catalytic" evidence="1">
    <location>
        <begin position="12"/>
        <end position="139"/>
    </location>
</feature>